<dbReference type="EMBL" id="JBBMLE010000003">
    <property type="protein sequence ID" value="MEK0251184.1"/>
    <property type="molecule type" value="Genomic_DNA"/>
</dbReference>
<evidence type="ECO:0000313" key="1">
    <source>
        <dbReference type="EMBL" id="MEK0251184.1"/>
    </source>
</evidence>
<dbReference type="Gene3D" id="1.10.260.40">
    <property type="entry name" value="lambda repressor-like DNA-binding domains"/>
    <property type="match status" value="1"/>
</dbReference>
<dbReference type="Pfam" id="PF14549">
    <property type="entry name" value="P22_Cro"/>
    <property type="match status" value="1"/>
</dbReference>
<dbReference type="Proteomes" id="UP001498501">
    <property type="component" value="Unassembled WGS sequence"/>
</dbReference>
<protein>
    <submittedName>
        <fullName evidence="1">Cro/CI family transcriptional regulator</fullName>
    </submittedName>
</protein>
<accession>A0ABU8ZCA8</accession>
<gene>
    <name evidence="1" type="ORF">WM018_01375</name>
</gene>
<dbReference type="RefSeq" id="WP_075696334.1">
    <property type="nucleotide sequence ID" value="NZ_BKFG01000016.1"/>
</dbReference>
<comment type="caution">
    <text evidence="1">The sequence shown here is derived from an EMBL/GenBank/DDBJ whole genome shotgun (WGS) entry which is preliminary data.</text>
</comment>
<dbReference type="SUPFAM" id="SSF47413">
    <property type="entry name" value="lambda repressor-like DNA-binding domains"/>
    <property type="match status" value="1"/>
</dbReference>
<proteinExistence type="predicted"/>
<name>A0ABU8ZCA8_ACIJU</name>
<dbReference type="InterPro" id="IPR010982">
    <property type="entry name" value="Lambda_DNA-bd_dom_sf"/>
</dbReference>
<keyword evidence="2" id="KW-1185">Reference proteome</keyword>
<evidence type="ECO:0000313" key="2">
    <source>
        <dbReference type="Proteomes" id="UP001498501"/>
    </source>
</evidence>
<sequence length="69" mass="7613">MTRQEAAKLLNCSFSELAEKLGITTAAIAQWGDDKDIPLLREIQVKELAAGRNPLFKSKAKLNLSQSKI</sequence>
<reference evidence="1 2" key="1">
    <citation type="submission" date="2024-03" db="EMBL/GenBank/DDBJ databases">
        <title>Cross-transmission of Acinetobacter junii carrying blaOXA-58 in a neonatal intensive care unit.</title>
        <authorList>
            <person name="Bour M."/>
            <person name="Potron A."/>
            <person name="Lecointe D."/>
        </authorList>
    </citation>
    <scope>NUCLEOTIDE SEQUENCE [LARGE SCALE GENOMIC DNA]</scope>
    <source>
        <strain evidence="1 2">21A3096 case 1</strain>
    </source>
</reference>
<organism evidence="1 2">
    <name type="scientific">Acinetobacter junii</name>
    <dbReference type="NCBI Taxonomy" id="40215"/>
    <lineage>
        <taxon>Bacteria</taxon>
        <taxon>Pseudomonadati</taxon>
        <taxon>Pseudomonadota</taxon>
        <taxon>Gammaproteobacteria</taxon>
        <taxon>Moraxellales</taxon>
        <taxon>Moraxellaceae</taxon>
        <taxon>Acinetobacter</taxon>
    </lineage>
</organism>